<evidence type="ECO:0008006" key="4">
    <source>
        <dbReference type="Google" id="ProtNLM"/>
    </source>
</evidence>
<keyword evidence="3" id="KW-1185">Reference proteome</keyword>
<dbReference type="OrthoDB" id="1297232at2759"/>
<evidence type="ECO:0000313" key="3">
    <source>
        <dbReference type="Proteomes" id="UP000245207"/>
    </source>
</evidence>
<dbReference type="AlphaFoldDB" id="A0A2U1Q7W9"/>
<dbReference type="STRING" id="35608.A0A2U1Q7W9"/>
<reference evidence="2 3" key="1">
    <citation type="journal article" date="2018" name="Mol. Plant">
        <title>The genome of Artemisia annua provides insight into the evolution of Asteraceae family and artemisinin biosynthesis.</title>
        <authorList>
            <person name="Shen Q."/>
            <person name="Zhang L."/>
            <person name="Liao Z."/>
            <person name="Wang S."/>
            <person name="Yan T."/>
            <person name="Shi P."/>
            <person name="Liu M."/>
            <person name="Fu X."/>
            <person name="Pan Q."/>
            <person name="Wang Y."/>
            <person name="Lv Z."/>
            <person name="Lu X."/>
            <person name="Zhang F."/>
            <person name="Jiang W."/>
            <person name="Ma Y."/>
            <person name="Chen M."/>
            <person name="Hao X."/>
            <person name="Li L."/>
            <person name="Tang Y."/>
            <person name="Lv G."/>
            <person name="Zhou Y."/>
            <person name="Sun X."/>
            <person name="Brodelius P.E."/>
            <person name="Rose J.K.C."/>
            <person name="Tang K."/>
        </authorList>
    </citation>
    <scope>NUCLEOTIDE SEQUENCE [LARGE SCALE GENOMIC DNA]</scope>
    <source>
        <strain evidence="3">cv. Huhao1</strain>
        <tissue evidence="2">Leaf</tissue>
    </source>
</reference>
<feature type="compositionally biased region" description="Polar residues" evidence="1">
    <location>
        <begin position="99"/>
        <end position="110"/>
    </location>
</feature>
<gene>
    <name evidence="2" type="ORF">CTI12_AA063970</name>
</gene>
<dbReference type="InterPro" id="IPR004252">
    <property type="entry name" value="Probable_transposase_24"/>
</dbReference>
<dbReference type="PANTHER" id="PTHR33144">
    <property type="entry name" value="OS10G0409366 PROTEIN-RELATED"/>
    <property type="match status" value="1"/>
</dbReference>
<dbReference type="EMBL" id="PKPP01000335">
    <property type="protein sequence ID" value="PWA94110.1"/>
    <property type="molecule type" value="Genomic_DNA"/>
</dbReference>
<dbReference type="Pfam" id="PF03004">
    <property type="entry name" value="Transposase_24"/>
    <property type="match status" value="1"/>
</dbReference>
<feature type="region of interest" description="Disordered" evidence="1">
    <location>
        <begin position="287"/>
        <end position="308"/>
    </location>
</feature>
<proteinExistence type="predicted"/>
<feature type="compositionally biased region" description="Polar residues" evidence="1">
    <location>
        <begin position="374"/>
        <end position="393"/>
    </location>
</feature>
<feature type="compositionally biased region" description="Polar residues" evidence="1">
    <location>
        <begin position="44"/>
        <end position="56"/>
    </location>
</feature>
<dbReference type="PANTHER" id="PTHR33144:SF55">
    <property type="entry name" value="CHROMATIN REMODELER BROMODOMAIN FAMILY"/>
    <property type="match status" value="1"/>
</dbReference>
<name>A0A2U1Q7W9_ARTAN</name>
<feature type="compositionally biased region" description="Polar residues" evidence="1">
    <location>
        <begin position="27"/>
        <end position="36"/>
    </location>
</feature>
<sequence length="421" mass="47530">MASRRNNGVSTRGRNNSQQAEGEVEVGSNQPNNAQGMASRRRNGASTRGRNNSQQVEGEIEVGSNQPNNAQGMASRRNNGVSTRDHNNSQQAEGEIEVGSNQPNNTQVSGNARKRVRGPTFMPKVWTKTEEDRISVQFNEYGQPVEKTTSTLTHFIGSLARSGKYCKLHKPWNKVTNAKKQILLDTVNDKFDLPPGSDDWILKSFGRKVKNWRARVKKDYYDPTLPFHEQITFKPKRVLASQWKRLVKYWNKGKSKRLSEKNKANRAKKKMMQVTGKTSYAQVREKQKEQMEELTSQLSEHELDEPGPQDIYSKVMGNDKNGTAEMYGLGVRASDVWGVVPSRSARHRDKLQWKSTAERLSAELAQYKAREAQRQGSSDNDSSGTNVPRTSPQGLIVANEPQPLRVCVYLNENFVLLLVKL</sequence>
<accession>A0A2U1Q7W9</accession>
<evidence type="ECO:0000256" key="1">
    <source>
        <dbReference type="SAM" id="MobiDB-lite"/>
    </source>
</evidence>
<evidence type="ECO:0000313" key="2">
    <source>
        <dbReference type="EMBL" id="PWA94110.1"/>
    </source>
</evidence>
<dbReference type="Proteomes" id="UP000245207">
    <property type="component" value="Unassembled WGS sequence"/>
</dbReference>
<organism evidence="2 3">
    <name type="scientific">Artemisia annua</name>
    <name type="common">Sweet wormwood</name>
    <dbReference type="NCBI Taxonomy" id="35608"/>
    <lineage>
        <taxon>Eukaryota</taxon>
        <taxon>Viridiplantae</taxon>
        <taxon>Streptophyta</taxon>
        <taxon>Embryophyta</taxon>
        <taxon>Tracheophyta</taxon>
        <taxon>Spermatophyta</taxon>
        <taxon>Magnoliopsida</taxon>
        <taxon>eudicotyledons</taxon>
        <taxon>Gunneridae</taxon>
        <taxon>Pentapetalae</taxon>
        <taxon>asterids</taxon>
        <taxon>campanulids</taxon>
        <taxon>Asterales</taxon>
        <taxon>Asteraceae</taxon>
        <taxon>Asteroideae</taxon>
        <taxon>Anthemideae</taxon>
        <taxon>Artemisiinae</taxon>
        <taxon>Artemisia</taxon>
    </lineage>
</organism>
<feature type="region of interest" description="Disordered" evidence="1">
    <location>
        <begin position="368"/>
        <end position="394"/>
    </location>
</feature>
<feature type="region of interest" description="Disordered" evidence="1">
    <location>
        <begin position="1"/>
        <end position="113"/>
    </location>
</feature>
<feature type="compositionally biased region" description="Polar residues" evidence="1">
    <location>
        <begin position="1"/>
        <end position="20"/>
    </location>
</feature>
<comment type="caution">
    <text evidence="2">The sequence shown here is derived from an EMBL/GenBank/DDBJ whole genome shotgun (WGS) entry which is preliminary data.</text>
</comment>
<protein>
    <recommendedName>
        <fullName evidence="4">Transposase, Ptta/En/Spm</fullName>
    </recommendedName>
</protein>
<feature type="compositionally biased region" description="Polar residues" evidence="1">
    <location>
        <begin position="63"/>
        <end position="92"/>
    </location>
</feature>